<reference evidence="1 2" key="1">
    <citation type="submission" date="2016-07" db="EMBL/GenBank/DDBJ databases">
        <title>High microdiversification within the ubiquitous acI lineage of Actinobacteria.</title>
        <authorList>
            <person name="Neuenschwander S.M."/>
            <person name="Salcher M."/>
            <person name="Ghai R."/>
            <person name="Pernthaler J."/>
        </authorList>
    </citation>
    <scope>NUCLEOTIDE SEQUENCE [LARGE SCALE GENOMIC DNA]</scope>
    <source>
        <strain evidence="1">MMS-21-160</strain>
    </source>
</reference>
<dbReference type="KEGG" id="nhi:B1s21160_00535"/>
<dbReference type="EMBL" id="CP016771">
    <property type="protein sequence ID" value="ASY12863.1"/>
    <property type="molecule type" value="Genomic_DNA"/>
</dbReference>
<evidence type="ECO:0000313" key="2">
    <source>
        <dbReference type="Proteomes" id="UP000217171"/>
    </source>
</evidence>
<proteinExistence type="predicted"/>
<evidence type="ECO:0000313" key="1">
    <source>
        <dbReference type="EMBL" id="ASY12863.1"/>
    </source>
</evidence>
<dbReference type="AlphaFoldDB" id="A0A249K7U3"/>
<dbReference type="SUPFAM" id="SSF53448">
    <property type="entry name" value="Nucleotide-diphospho-sugar transferases"/>
    <property type="match status" value="1"/>
</dbReference>
<name>A0A249K7U3_9ACTN</name>
<dbReference type="RefSeq" id="WP_095671968.1">
    <property type="nucleotide sequence ID" value="NZ_CP016771.1"/>
</dbReference>
<dbReference type="InterPro" id="IPR029044">
    <property type="entry name" value="Nucleotide-diphossugar_trans"/>
</dbReference>
<dbReference type="OrthoDB" id="3537029at2"/>
<evidence type="ECO:0008006" key="3">
    <source>
        <dbReference type="Google" id="ProtNLM"/>
    </source>
</evidence>
<dbReference type="Gene3D" id="3.90.550.10">
    <property type="entry name" value="Spore Coat Polysaccharide Biosynthesis Protein SpsA, Chain A"/>
    <property type="match status" value="1"/>
</dbReference>
<keyword evidence="2" id="KW-1185">Reference proteome</keyword>
<organism evidence="1 2">
    <name type="scientific">Candidatus Nanopelagicus hibericus</name>
    <dbReference type="NCBI Taxonomy" id="1884915"/>
    <lineage>
        <taxon>Bacteria</taxon>
        <taxon>Bacillati</taxon>
        <taxon>Actinomycetota</taxon>
        <taxon>Actinomycetes</taxon>
        <taxon>Candidatus Nanopelagicales</taxon>
        <taxon>Candidatus Nanopelagicaceae</taxon>
        <taxon>Candidatus Nanopelagicus</taxon>
    </lineage>
</organism>
<sequence length="228" mass="25533">MAGKIRICLIAEGFVDDLLICVNSITKHTNTPISIHANGKSNWLAADLFNSPQITLTQEKNPLGWGNLINNFLNTHTEDYLLIMDPSTTFTADPIEMTLNQLATGYQGVGWKGGLINLADDWKSSEDKGVGEVDVLFSYYLAVDRKFAIAAGGANPSAKYYRNADLELSLALRQFGGKLLQMDLPLAQGRHHGYHDVDPDYRDKNSRKNYQRILDRFRGKNEILCARR</sequence>
<accession>A0A249K7U3</accession>
<gene>
    <name evidence="1" type="ORF">B1s21160_00535</name>
</gene>
<protein>
    <recommendedName>
        <fullName evidence="3">Glycosyltransferase</fullName>
    </recommendedName>
</protein>
<dbReference type="Proteomes" id="UP000217171">
    <property type="component" value="Chromosome"/>
</dbReference>